<comment type="similarity">
    <text evidence="1">Belongs to the AHA1 family.</text>
</comment>
<feature type="domain" description="Activator of Hsp90 ATPase homologue 1/2-like C-terminal" evidence="2">
    <location>
        <begin position="26"/>
        <end position="151"/>
    </location>
</feature>
<dbReference type="SUPFAM" id="SSF55961">
    <property type="entry name" value="Bet v1-like"/>
    <property type="match status" value="1"/>
</dbReference>
<dbReference type="RefSeq" id="WP_115932358.1">
    <property type="nucleotide sequence ID" value="NZ_QREH01000001.1"/>
</dbReference>
<evidence type="ECO:0000313" key="3">
    <source>
        <dbReference type="EMBL" id="REE04423.1"/>
    </source>
</evidence>
<dbReference type="Pfam" id="PF08327">
    <property type="entry name" value="AHSA1"/>
    <property type="match status" value="1"/>
</dbReference>
<evidence type="ECO:0000259" key="2">
    <source>
        <dbReference type="Pfam" id="PF08327"/>
    </source>
</evidence>
<proteinExistence type="inferred from homology"/>
<sequence>MTEPAGAPPTDLTELSFTVTGRIARPVTEVYESVADPDQLSRYFTTGGAQGRLESGTEVTWDFADFPGAFPVEVVEATAPQRIVLRWDGESAVDESGMTTVAFTFSPLDGDTRTLVSITESSWHPTQDGARNAFGNCMGWTGMLAAMKAWVEHGINLRDGFYA</sequence>
<organism evidence="3 4">
    <name type="scientific">Citricoccus muralis</name>
    <dbReference type="NCBI Taxonomy" id="169134"/>
    <lineage>
        <taxon>Bacteria</taxon>
        <taxon>Bacillati</taxon>
        <taxon>Actinomycetota</taxon>
        <taxon>Actinomycetes</taxon>
        <taxon>Micrococcales</taxon>
        <taxon>Micrococcaceae</taxon>
        <taxon>Citricoccus</taxon>
    </lineage>
</organism>
<name>A0A3D9LH70_9MICC</name>
<dbReference type="CDD" id="cd08901">
    <property type="entry name" value="SRPBCC_CalC_Aha1-like_8"/>
    <property type="match status" value="1"/>
</dbReference>
<protein>
    <submittedName>
        <fullName evidence="3">Uncharacterized protein YndB with AHSA1/START domain</fullName>
    </submittedName>
</protein>
<reference evidence="3 4" key="1">
    <citation type="submission" date="2018-07" db="EMBL/GenBank/DDBJ databases">
        <title>Sequencing the genomes of 1000 actinobacteria strains.</title>
        <authorList>
            <person name="Klenk H.-P."/>
        </authorList>
    </citation>
    <scope>NUCLEOTIDE SEQUENCE [LARGE SCALE GENOMIC DNA]</scope>
    <source>
        <strain evidence="3 4">DSM 14442</strain>
    </source>
</reference>
<evidence type="ECO:0000256" key="1">
    <source>
        <dbReference type="ARBA" id="ARBA00006817"/>
    </source>
</evidence>
<keyword evidence="4" id="KW-1185">Reference proteome</keyword>
<comment type="caution">
    <text evidence="3">The sequence shown here is derived from an EMBL/GenBank/DDBJ whole genome shotgun (WGS) entry which is preliminary data.</text>
</comment>
<dbReference type="EMBL" id="QREH01000001">
    <property type="protein sequence ID" value="REE04423.1"/>
    <property type="molecule type" value="Genomic_DNA"/>
</dbReference>
<dbReference type="AlphaFoldDB" id="A0A3D9LH70"/>
<evidence type="ECO:0000313" key="4">
    <source>
        <dbReference type="Proteomes" id="UP000256727"/>
    </source>
</evidence>
<dbReference type="Gene3D" id="3.30.530.20">
    <property type="match status" value="1"/>
</dbReference>
<dbReference type="OrthoDB" id="9803476at2"/>
<accession>A0A3D9LH70</accession>
<dbReference type="InterPro" id="IPR023393">
    <property type="entry name" value="START-like_dom_sf"/>
</dbReference>
<gene>
    <name evidence="3" type="ORF">C8E99_2258</name>
</gene>
<dbReference type="InterPro" id="IPR013538">
    <property type="entry name" value="ASHA1/2-like_C"/>
</dbReference>
<dbReference type="Proteomes" id="UP000256727">
    <property type="component" value="Unassembled WGS sequence"/>
</dbReference>